<evidence type="ECO:0000256" key="3">
    <source>
        <dbReference type="ARBA" id="ARBA00022723"/>
    </source>
</evidence>
<dbReference type="eggNOG" id="KOG3867">
    <property type="taxonomic scope" value="Eukaryota"/>
</dbReference>
<dbReference type="HOGENOM" id="CLU_006332_9_0_1"/>
<dbReference type="RefSeq" id="XP_005791325.1">
    <property type="nucleotide sequence ID" value="XM_005791268.1"/>
</dbReference>
<dbReference type="InterPro" id="IPR017850">
    <property type="entry name" value="Alkaline_phosphatase_core_sf"/>
</dbReference>
<evidence type="ECO:0000256" key="2">
    <source>
        <dbReference type="ARBA" id="ARBA00008779"/>
    </source>
</evidence>
<keyword evidence="3" id="KW-0479">Metal-binding</keyword>
<dbReference type="Pfam" id="PF00884">
    <property type="entry name" value="Sulfatase"/>
    <property type="match status" value="1"/>
</dbReference>
<evidence type="ECO:0000256" key="7">
    <source>
        <dbReference type="SAM" id="MobiDB-lite"/>
    </source>
</evidence>
<organism evidence="9 10">
    <name type="scientific">Emiliania huxleyi (strain CCMP1516)</name>
    <dbReference type="NCBI Taxonomy" id="280463"/>
    <lineage>
        <taxon>Eukaryota</taxon>
        <taxon>Haptista</taxon>
        <taxon>Haptophyta</taxon>
        <taxon>Prymnesiophyceae</taxon>
        <taxon>Isochrysidales</taxon>
        <taxon>Noelaerhabdaceae</taxon>
        <taxon>Emiliania</taxon>
    </lineage>
</organism>
<dbReference type="GO" id="GO:0005737">
    <property type="term" value="C:cytoplasm"/>
    <property type="evidence" value="ECO:0007669"/>
    <property type="project" value="TreeGrafter"/>
</dbReference>
<evidence type="ECO:0000313" key="9">
    <source>
        <dbReference type="EnsemblProtists" id="EOD38896"/>
    </source>
</evidence>
<feature type="compositionally biased region" description="Basic and acidic residues" evidence="7">
    <location>
        <begin position="247"/>
        <end position="258"/>
    </location>
</feature>
<sequence length="637" mass="70137">MSPPPSTPPVVVADDDLVMCCFAMIASCLACSAGVSVSEYCESNPKVDGCEEASPPPSPNPPASMSCSIPVSTRPQEYCADRPPLWQGVKQGGTAACKKYCEGFPGCKFFASWAATSWCRLVASCDRVWESSTDDIVAMGCALLGVYGSPEIKSPNIDALAADSTLFERAYCQVPTCGASRASMLTGLYASPTRFINFNTRADQDAANVPDVAKTFRMAGCSAWRQGHSMGETYKAISNGKIYHHSGDNKESWDERGQTRKGLAKATANSDGSLENERESGKQLRAYANGQGQCFGCGWPAWSGTDVHDDGLVERGYPDGKMVVKIFNDLRVAKVEAKPFFITCGFVRPHLPFVAPLRDWEAYERADVQVPPWGNNRIAEGAPPRALHYRELGVYDVGTNPVTDNSGGYLMPEYGLGNPLSEEISRSLVHGYYATVTYVDRLVGHVIGELKSLEMYDETIIVFNSDHGYQLGEHGTWCKHSLFETSLRIPLFIKAPGIAPSRVPALVENVDIYPTLLDLVGIAAPPHLHGKSLVPVMRDPSAPHKGPVFARYRDGDSVRFPDLAYSEYCLRNCWSPETCSQYCATPHPTDRMLYDHTIDPNEDLNRWNTGWNRSQYAGQIHEMRAALDRHRRERDRA</sequence>
<dbReference type="GO" id="GO:0004423">
    <property type="term" value="F:iduronate-2-sulfatase activity"/>
    <property type="evidence" value="ECO:0007669"/>
    <property type="project" value="InterPro"/>
</dbReference>
<dbReference type="GeneID" id="17284167"/>
<evidence type="ECO:0000259" key="8">
    <source>
        <dbReference type="Pfam" id="PF00884"/>
    </source>
</evidence>
<dbReference type="Proteomes" id="UP000013827">
    <property type="component" value="Unassembled WGS sequence"/>
</dbReference>
<dbReference type="STRING" id="2903.R1FT98"/>
<feature type="domain" description="Sulfatase N-terminal" evidence="8">
    <location>
        <begin position="143"/>
        <end position="522"/>
    </location>
</feature>
<evidence type="ECO:0000256" key="1">
    <source>
        <dbReference type="ARBA" id="ARBA00001913"/>
    </source>
</evidence>
<dbReference type="AlphaFoldDB" id="A0A0D3KT11"/>
<keyword evidence="10" id="KW-1185">Reference proteome</keyword>
<dbReference type="EnsemblProtists" id="EOD38896">
    <property type="protein sequence ID" value="EOD38896"/>
    <property type="gene ID" value="EMIHUDRAFT_224019"/>
</dbReference>
<proteinExistence type="inferred from homology"/>
<dbReference type="InterPro" id="IPR035874">
    <property type="entry name" value="IDS"/>
</dbReference>
<dbReference type="InterPro" id="IPR000917">
    <property type="entry name" value="Sulfatase_N"/>
</dbReference>
<dbReference type="GO" id="GO:0046872">
    <property type="term" value="F:metal ion binding"/>
    <property type="evidence" value="ECO:0007669"/>
    <property type="project" value="UniProtKB-KW"/>
</dbReference>
<dbReference type="PaxDb" id="2903-EOD38896"/>
<dbReference type="Gene3D" id="3.40.720.10">
    <property type="entry name" value="Alkaline Phosphatase, subunit A"/>
    <property type="match status" value="1"/>
</dbReference>
<dbReference type="CDD" id="cd16030">
    <property type="entry name" value="iduronate-2-sulfatase"/>
    <property type="match status" value="1"/>
</dbReference>
<keyword evidence="5" id="KW-0378">Hydrolase</keyword>
<reference evidence="9" key="2">
    <citation type="submission" date="2024-10" db="UniProtKB">
        <authorList>
            <consortium name="EnsemblProtists"/>
        </authorList>
    </citation>
    <scope>IDENTIFICATION</scope>
</reference>
<reference evidence="10" key="1">
    <citation type="journal article" date="2013" name="Nature">
        <title>Pan genome of the phytoplankton Emiliania underpins its global distribution.</title>
        <authorList>
            <person name="Read B.A."/>
            <person name="Kegel J."/>
            <person name="Klute M.J."/>
            <person name="Kuo A."/>
            <person name="Lefebvre S.C."/>
            <person name="Maumus F."/>
            <person name="Mayer C."/>
            <person name="Miller J."/>
            <person name="Monier A."/>
            <person name="Salamov A."/>
            <person name="Young J."/>
            <person name="Aguilar M."/>
            <person name="Claverie J.M."/>
            <person name="Frickenhaus S."/>
            <person name="Gonzalez K."/>
            <person name="Herman E.K."/>
            <person name="Lin Y.C."/>
            <person name="Napier J."/>
            <person name="Ogata H."/>
            <person name="Sarno A.F."/>
            <person name="Shmutz J."/>
            <person name="Schroeder D."/>
            <person name="de Vargas C."/>
            <person name="Verret F."/>
            <person name="von Dassow P."/>
            <person name="Valentin K."/>
            <person name="Van de Peer Y."/>
            <person name="Wheeler G."/>
            <person name="Dacks J.B."/>
            <person name="Delwiche C.F."/>
            <person name="Dyhrman S.T."/>
            <person name="Glockner G."/>
            <person name="John U."/>
            <person name="Richards T."/>
            <person name="Worden A.Z."/>
            <person name="Zhang X."/>
            <person name="Grigoriev I.V."/>
            <person name="Allen A.E."/>
            <person name="Bidle K."/>
            <person name="Borodovsky M."/>
            <person name="Bowler C."/>
            <person name="Brownlee C."/>
            <person name="Cock J.M."/>
            <person name="Elias M."/>
            <person name="Gladyshev V.N."/>
            <person name="Groth M."/>
            <person name="Guda C."/>
            <person name="Hadaegh A."/>
            <person name="Iglesias-Rodriguez M.D."/>
            <person name="Jenkins J."/>
            <person name="Jones B.M."/>
            <person name="Lawson T."/>
            <person name="Leese F."/>
            <person name="Lindquist E."/>
            <person name="Lobanov A."/>
            <person name="Lomsadze A."/>
            <person name="Malik S.B."/>
            <person name="Marsh M.E."/>
            <person name="Mackinder L."/>
            <person name="Mock T."/>
            <person name="Mueller-Roeber B."/>
            <person name="Pagarete A."/>
            <person name="Parker M."/>
            <person name="Probert I."/>
            <person name="Quesneville H."/>
            <person name="Raines C."/>
            <person name="Rensing S.A."/>
            <person name="Riano-Pachon D.M."/>
            <person name="Richier S."/>
            <person name="Rokitta S."/>
            <person name="Shiraiwa Y."/>
            <person name="Soanes D.M."/>
            <person name="van der Giezen M."/>
            <person name="Wahlund T.M."/>
            <person name="Williams B."/>
            <person name="Wilson W."/>
            <person name="Wolfe G."/>
            <person name="Wurch L.L."/>
        </authorList>
    </citation>
    <scope>NUCLEOTIDE SEQUENCE</scope>
</reference>
<evidence type="ECO:0000256" key="6">
    <source>
        <dbReference type="ARBA" id="ARBA00022837"/>
    </source>
</evidence>
<dbReference type="PANTHER" id="PTHR45953">
    <property type="entry name" value="IDURONATE 2-SULFATASE"/>
    <property type="match status" value="1"/>
</dbReference>
<dbReference type="SUPFAM" id="SSF53649">
    <property type="entry name" value="Alkaline phosphatase-like"/>
    <property type="match status" value="1"/>
</dbReference>
<name>A0A0D3KT11_EMIH1</name>
<protein>
    <recommendedName>
        <fullName evidence="8">Sulfatase N-terminal domain-containing protein</fullName>
    </recommendedName>
</protein>
<comment type="cofactor">
    <cofactor evidence="1">
        <name>Ca(2+)</name>
        <dbReference type="ChEBI" id="CHEBI:29108"/>
    </cofactor>
</comment>
<evidence type="ECO:0000256" key="4">
    <source>
        <dbReference type="ARBA" id="ARBA00022729"/>
    </source>
</evidence>
<dbReference type="PANTHER" id="PTHR45953:SF1">
    <property type="entry name" value="IDURONATE 2-SULFATASE"/>
    <property type="match status" value="1"/>
</dbReference>
<evidence type="ECO:0000256" key="5">
    <source>
        <dbReference type="ARBA" id="ARBA00022801"/>
    </source>
</evidence>
<feature type="region of interest" description="Disordered" evidence="7">
    <location>
        <begin position="247"/>
        <end position="280"/>
    </location>
</feature>
<keyword evidence="4" id="KW-0732">Signal</keyword>
<keyword evidence="6" id="KW-0106">Calcium</keyword>
<evidence type="ECO:0000313" key="10">
    <source>
        <dbReference type="Proteomes" id="UP000013827"/>
    </source>
</evidence>
<accession>A0A0D3KT11</accession>
<comment type="similarity">
    <text evidence="2">Belongs to the sulfatase family.</text>
</comment>
<dbReference type="KEGG" id="ehx:EMIHUDRAFT_224019"/>